<feature type="chain" id="PRO_5022073282" description="Nuclear transport factor 2 family protein" evidence="1">
    <location>
        <begin position="22"/>
        <end position="140"/>
    </location>
</feature>
<dbReference type="EMBL" id="VLNR01000024">
    <property type="protein sequence ID" value="TSE08313.1"/>
    <property type="molecule type" value="Genomic_DNA"/>
</dbReference>
<keyword evidence="3" id="KW-1185">Reference proteome</keyword>
<accession>A0A554VK30</accession>
<dbReference type="AlphaFoldDB" id="A0A554VK30"/>
<feature type="signal peptide" evidence="1">
    <location>
        <begin position="1"/>
        <end position="21"/>
    </location>
</feature>
<name>A0A554VK30_9FLAO</name>
<proteinExistence type="predicted"/>
<evidence type="ECO:0000256" key="1">
    <source>
        <dbReference type="SAM" id="SignalP"/>
    </source>
</evidence>
<reference evidence="2 3" key="1">
    <citation type="submission" date="2019-07" db="EMBL/GenBank/DDBJ databases">
        <title>The draft genome sequence of Aquimarina algiphila M91.</title>
        <authorList>
            <person name="Meng X."/>
        </authorList>
    </citation>
    <scope>NUCLEOTIDE SEQUENCE [LARGE SCALE GENOMIC DNA]</scope>
    <source>
        <strain evidence="2 3">M91</strain>
    </source>
</reference>
<organism evidence="2 3">
    <name type="scientific">Aquimarina algiphila</name>
    <dbReference type="NCBI Taxonomy" id="2047982"/>
    <lineage>
        <taxon>Bacteria</taxon>
        <taxon>Pseudomonadati</taxon>
        <taxon>Bacteroidota</taxon>
        <taxon>Flavobacteriia</taxon>
        <taxon>Flavobacteriales</taxon>
        <taxon>Flavobacteriaceae</taxon>
        <taxon>Aquimarina</taxon>
    </lineage>
</organism>
<keyword evidence="1" id="KW-0732">Signal</keyword>
<comment type="caution">
    <text evidence="2">The sequence shown here is derived from an EMBL/GenBank/DDBJ whole genome shotgun (WGS) entry which is preliminary data.</text>
</comment>
<dbReference type="RefSeq" id="WP_143916728.1">
    <property type="nucleotide sequence ID" value="NZ_CANMIK010000022.1"/>
</dbReference>
<evidence type="ECO:0000313" key="3">
    <source>
        <dbReference type="Proteomes" id="UP000318833"/>
    </source>
</evidence>
<sequence>MKKTTYLISLLMFISFFNTCGQIGNHEHKEVESMNLNSIKNNIVKQAFEAWQQGDSKLWFSFFTNDAQLYDDGKLRDFNNFSTNAIGEEWFTSLDKVENEGLSIYRKIHTKKWGDFKTYFKFYINDKEKIYRLEIGQADY</sequence>
<dbReference type="OrthoDB" id="4762924at2"/>
<evidence type="ECO:0008006" key="4">
    <source>
        <dbReference type="Google" id="ProtNLM"/>
    </source>
</evidence>
<evidence type="ECO:0000313" key="2">
    <source>
        <dbReference type="EMBL" id="TSE08313.1"/>
    </source>
</evidence>
<protein>
    <recommendedName>
        <fullName evidence="4">Nuclear transport factor 2 family protein</fullName>
    </recommendedName>
</protein>
<dbReference type="Proteomes" id="UP000318833">
    <property type="component" value="Unassembled WGS sequence"/>
</dbReference>
<gene>
    <name evidence="2" type="ORF">FOF46_13025</name>
</gene>